<proteinExistence type="evidence at transcript level"/>
<dbReference type="MGI" id="MGI:2140323">
    <property type="gene designation" value="AI507597"/>
</dbReference>
<reference evidence="3" key="4">
    <citation type="journal article" date="2001" name="Nature">
        <title>Functional annotation of a full-length mouse cDNA collection.</title>
        <authorList>
            <consortium name="The RIKEN Genome Exploration Research Group Phase II Team and the FANTOM Consortium"/>
        </authorList>
    </citation>
    <scope>NUCLEOTIDE SEQUENCE</scope>
    <source>
        <strain evidence="3">C57BL/6J</strain>
        <tissue evidence="3">Testis</tissue>
    </source>
</reference>
<organism evidence="3">
    <name type="scientific">Mus musculus</name>
    <name type="common">Mouse</name>
    <dbReference type="NCBI Taxonomy" id="10090"/>
    <lineage>
        <taxon>Eukaryota</taxon>
        <taxon>Metazoa</taxon>
        <taxon>Chordata</taxon>
        <taxon>Craniata</taxon>
        <taxon>Vertebrata</taxon>
        <taxon>Euteleostomi</taxon>
        <taxon>Mammalia</taxon>
        <taxon>Eutheria</taxon>
        <taxon>Euarchontoglires</taxon>
        <taxon>Glires</taxon>
        <taxon>Rodentia</taxon>
        <taxon>Myomorpha</taxon>
        <taxon>Muroidea</taxon>
        <taxon>Muridae</taxon>
        <taxon>Murinae</taxon>
        <taxon>Mus</taxon>
        <taxon>Mus</taxon>
    </lineage>
</organism>
<accession>Q3V2J3</accession>
<reference evidence="3" key="7">
    <citation type="journal article" date="2005" name="Science">
        <title>The Transcriptional Landscape of the Mammalian Genome.</title>
        <authorList>
            <consortium name="The FANTOM Consortium"/>
            <consortium name="Riken Genome Exploration Research Group and Genome Science Group (Genome Network Project Core Group)"/>
        </authorList>
    </citation>
    <scope>NUCLEOTIDE SEQUENCE</scope>
    <source>
        <strain evidence="3">C57BL/6J</strain>
        <tissue evidence="3">Testis</tissue>
    </source>
</reference>
<dbReference type="EMBL" id="AK131785">
    <property type="protein sequence ID" value="BAE20804.1"/>
    <property type="molecule type" value="mRNA"/>
</dbReference>
<sequence length="68" mass="7244">MDLSILILLLLLLLLLLGRLRREYRLSTTAHPKGRKRYSGDPASGPRSSTEGRGHPCAPAPSGPGPVG</sequence>
<feature type="region of interest" description="Disordered" evidence="1">
    <location>
        <begin position="26"/>
        <end position="68"/>
    </location>
</feature>
<dbReference type="AGR" id="MGI:2140323"/>
<evidence type="ECO:0000313" key="3">
    <source>
        <dbReference type="EMBL" id="BAE20804.1"/>
    </source>
</evidence>
<evidence type="ECO:0000256" key="1">
    <source>
        <dbReference type="SAM" id="MobiDB-lite"/>
    </source>
</evidence>
<keyword evidence="2" id="KW-0732">Signal</keyword>
<evidence type="ECO:0000313" key="4">
    <source>
        <dbReference type="MGI" id="MGI:2140323"/>
    </source>
</evidence>
<feature type="compositionally biased region" description="Pro residues" evidence="1">
    <location>
        <begin position="58"/>
        <end position="68"/>
    </location>
</feature>
<gene>
    <name evidence="4" type="primary">AI507597</name>
</gene>
<reference evidence="3" key="2">
    <citation type="journal article" date="2000" name="Genome Res.">
        <title>Normalization and subtraction of cap-trapper-selected cDNAs to prepare full-length cDNA libraries for rapid discovery of new genes.</title>
        <authorList>
            <person name="Carninci P."/>
            <person name="Shibata Y."/>
            <person name="Hayatsu N."/>
            <person name="Sugahara Y."/>
            <person name="Shibata K."/>
            <person name="Itoh M."/>
            <person name="Konno H."/>
            <person name="Okazaki Y."/>
            <person name="Muramatsu M."/>
            <person name="Hayashizaki Y."/>
        </authorList>
    </citation>
    <scope>NUCLEOTIDE SEQUENCE</scope>
    <source>
        <strain evidence="3">C57BL/6J</strain>
        <tissue evidence="3">Testis</tissue>
    </source>
</reference>
<name>Q3V2J3_MOUSE</name>
<reference evidence="3" key="5">
    <citation type="journal article" date="2002" name="Nature">
        <title>Analysis of the mouse transcriptome based on functional annotation of 60,770 full-length cDNAs.</title>
        <authorList>
            <consortium name="The FANTOM Consortium and the RIKEN Genome Exploration Research Group Phase I and II Team"/>
        </authorList>
    </citation>
    <scope>NUCLEOTIDE SEQUENCE</scope>
    <source>
        <strain evidence="3">C57BL/6J</strain>
        <tissue evidence="3">Testis</tissue>
    </source>
</reference>
<dbReference type="EMBL" id="AK131719">
    <property type="protein sequence ID" value="BAE20778.1"/>
    <property type="molecule type" value="mRNA"/>
</dbReference>
<dbReference type="SwissPalm" id="Q3V2J3"/>
<feature type="chain" id="PRO_5010843537" evidence="2">
    <location>
        <begin position="23"/>
        <end position="68"/>
    </location>
</feature>
<protein>
    <submittedName>
        <fullName evidence="3">Uncharacterized protein</fullName>
    </submittedName>
</protein>
<dbReference type="AlphaFoldDB" id="Q3V2J3"/>
<reference evidence="3" key="1">
    <citation type="journal article" date="1999" name="Methods Enzymol.">
        <title>High-efficiency full-length cDNA cloning.</title>
        <authorList>
            <person name="Carninci P."/>
            <person name="Hayashizaki Y."/>
        </authorList>
    </citation>
    <scope>NUCLEOTIDE SEQUENCE</scope>
    <source>
        <strain evidence="3">C57BL/6J</strain>
        <tissue evidence="3">Testis</tissue>
    </source>
</reference>
<evidence type="ECO:0000256" key="2">
    <source>
        <dbReference type="SAM" id="SignalP"/>
    </source>
</evidence>
<reference evidence="3" key="8">
    <citation type="journal article" date="2005" name="Science">
        <title>Antisense Transcription in the Mammalian Transcriptome.</title>
        <authorList>
            <consortium name="RIKEN Genome Exploration Research Group and Genome Science Group (Genome Network Project Core Group) and the FANTOM Consortium"/>
        </authorList>
    </citation>
    <scope>NUCLEOTIDE SEQUENCE</scope>
    <source>
        <strain evidence="3">C57BL/6J</strain>
        <tissue evidence="3">Testis</tissue>
    </source>
</reference>
<feature type="signal peptide" evidence="2">
    <location>
        <begin position="1"/>
        <end position="22"/>
    </location>
</feature>
<reference evidence="3" key="3">
    <citation type="journal article" date="2000" name="Genome Res.">
        <title>RIKEN integrated sequence analysis (RISA) system--384-format sequencing pipeline with 384 multicapillary sequencer.</title>
        <authorList>
            <person name="Shibata K."/>
            <person name="Itoh M."/>
            <person name="Aizawa K."/>
            <person name="Nagaoka S."/>
            <person name="Sasaki N."/>
            <person name="Carninci P."/>
            <person name="Konno H."/>
            <person name="Akiyama J."/>
            <person name="Nishi K."/>
            <person name="Kitsunai T."/>
            <person name="Tashiro H."/>
            <person name="Itoh M."/>
            <person name="Sumi N."/>
            <person name="Ishii Y."/>
            <person name="Nakamura S."/>
            <person name="Hazama M."/>
            <person name="Nishine T."/>
            <person name="Harada A."/>
            <person name="Yamamoto R."/>
            <person name="Matsumoto H."/>
            <person name="Sakaguchi S."/>
            <person name="Ikegami T."/>
            <person name="Kashiwagi K."/>
            <person name="Fujiwake S."/>
            <person name="Inoue K."/>
            <person name="Togawa Y."/>
            <person name="Izawa M."/>
            <person name="Ohara E."/>
            <person name="Watahiki M."/>
            <person name="Yoneda Y."/>
            <person name="Ishikawa T."/>
            <person name="Ozawa K."/>
            <person name="Tanaka T."/>
            <person name="Matsuura S."/>
            <person name="Kawai J."/>
            <person name="Okazaki Y."/>
            <person name="Muramatsu M."/>
            <person name="Inoue Y."/>
            <person name="Kira A."/>
            <person name="Hayashizaki Y."/>
        </authorList>
    </citation>
    <scope>NUCLEOTIDE SEQUENCE</scope>
    <source>
        <strain evidence="3">C57BL/6J</strain>
        <tissue evidence="3">Testis</tissue>
    </source>
</reference>
<reference evidence="3" key="6">
    <citation type="submission" date="2004-03" db="EMBL/GenBank/DDBJ databases">
        <authorList>
            <person name="Arakawa T."/>
            <person name="Carninci P."/>
            <person name="Fukuda S."/>
            <person name="Hashizume W."/>
            <person name="Hayashida K."/>
            <person name="Hori F."/>
            <person name="Iida J."/>
            <person name="Imamura K."/>
            <person name="Imotani K."/>
            <person name="Itoh M."/>
            <person name="Kanagawa S."/>
            <person name="Kawai J."/>
            <person name="Kojima M."/>
            <person name="Konno H."/>
            <person name="Murata M."/>
            <person name="Nakamura M."/>
            <person name="Ninomiya N."/>
            <person name="Nishiyori H."/>
            <person name="Nomura K."/>
            <person name="Ohno M."/>
            <person name="Sakazume N."/>
            <person name="Sano H."/>
            <person name="Sasaki D."/>
            <person name="Shibata K."/>
            <person name="Shiraki T."/>
            <person name="Tagami M."/>
            <person name="Tagami Y."/>
            <person name="Waki K."/>
            <person name="Watahiki A."/>
            <person name="Muramatsu M."/>
            <person name="Hayashizaki Y."/>
        </authorList>
    </citation>
    <scope>NUCLEOTIDE SEQUENCE</scope>
    <source>
        <strain evidence="3">C57BL/6J</strain>
        <tissue evidence="3">Testis</tissue>
    </source>
</reference>